<dbReference type="GO" id="GO:0004408">
    <property type="term" value="F:holocytochrome-c synthase activity"/>
    <property type="evidence" value="ECO:0007669"/>
    <property type="project" value="UniProtKB-EC"/>
</dbReference>
<comment type="subcellular location">
    <subcellularLocation>
        <location evidence="1 10">Mitochondrion inner membrane</location>
    </subcellularLocation>
</comment>
<feature type="region of interest" description="Disordered" evidence="11">
    <location>
        <begin position="1"/>
        <end position="30"/>
    </location>
</feature>
<evidence type="ECO:0000256" key="4">
    <source>
        <dbReference type="ARBA" id="ARBA00022723"/>
    </source>
</evidence>
<dbReference type="PANTHER" id="PTHR12743:SF0">
    <property type="entry name" value="HOLOCYTOCHROME C-TYPE SYNTHASE"/>
    <property type="match status" value="1"/>
</dbReference>
<dbReference type="Pfam" id="PF01265">
    <property type="entry name" value="Cyto_heme_lyase"/>
    <property type="match status" value="2"/>
</dbReference>
<comment type="caution">
    <text evidence="12">The sequence shown here is derived from an EMBL/GenBank/DDBJ whole genome shotgun (WGS) entry which is preliminary data.</text>
</comment>
<evidence type="ECO:0000256" key="5">
    <source>
        <dbReference type="ARBA" id="ARBA00022792"/>
    </source>
</evidence>
<evidence type="ECO:0000256" key="3">
    <source>
        <dbReference type="ARBA" id="ARBA00022617"/>
    </source>
</evidence>
<dbReference type="AlphaFoldDB" id="A0A8K1FC43"/>
<dbReference type="PANTHER" id="PTHR12743">
    <property type="entry name" value="CYTOCHROME C1 HEME LYASE"/>
    <property type="match status" value="1"/>
</dbReference>
<dbReference type="GO" id="GO:0046872">
    <property type="term" value="F:metal ion binding"/>
    <property type="evidence" value="ECO:0007669"/>
    <property type="project" value="UniProtKB-KW"/>
</dbReference>
<evidence type="ECO:0000313" key="13">
    <source>
        <dbReference type="Proteomes" id="UP000794436"/>
    </source>
</evidence>
<comment type="catalytic activity">
    <reaction evidence="10">
        <text>holo-[cytochrome c] = apo-[cytochrome c] + heme b</text>
        <dbReference type="Rhea" id="RHEA:22648"/>
        <dbReference type="Rhea" id="RHEA-COMP:10725"/>
        <dbReference type="Rhea" id="RHEA-COMP:10726"/>
        <dbReference type="ChEBI" id="CHEBI:29950"/>
        <dbReference type="ChEBI" id="CHEBI:60344"/>
        <dbReference type="ChEBI" id="CHEBI:83739"/>
        <dbReference type="EC" id="4.4.1.17"/>
    </reaction>
</comment>
<keyword evidence="9 10" id="KW-0456">Lyase</keyword>
<dbReference type="EMBL" id="SPLM01000145">
    <property type="protein sequence ID" value="TMW56791.1"/>
    <property type="molecule type" value="Genomic_DNA"/>
</dbReference>
<evidence type="ECO:0000256" key="6">
    <source>
        <dbReference type="ARBA" id="ARBA00023004"/>
    </source>
</evidence>
<sequence length="271" mass="30470">MTADVNAAAAACPHAAGANKPKKANGEDKSCGFGSQMMDIARHAANGGSWEVTGSDVDLPRLSKDREVSSIPKSDFTPAHQTGSQNKWEYPSEEMYYKAMQRKGWDPEASQMKTIVAIHNSVNEQSWREVRKWESFHPASEEPKLKRFIGRPTDFSPKARLMNMLGWSVLPFDRHDWIVERDGKEVRYVIDFYSGQPEPGKPLSVYLDVRPALDSVESVMDRVRWQFYEKVVPLLPFRGALFGQEQSAKPKADDSNATHGRSTVIPRNSDA</sequence>
<keyword evidence="7 10" id="KW-0496">Mitochondrion</keyword>
<dbReference type="GO" id="GO:0005743">
    <property type="term" value="C:mitochondrial inner membrane"/>
    <property type="evidence" value="ECO:0007669"/>
    <property type="project" value="UniProtKB-SubCell"/>
</dbReference>
<name>A0A8K1FC43_PYTOL</name>
<proteinExistence type="inferred from homology"/>
<evidence type="ECO:0000256" key="1">
    <source>
        <dbReference type="ARBA" id="ARBA00004273"/>
    </source>
</evidence>
<dbReference type="Proteomes" id="UP000794436">
    <property type="component" value="Unassembled WGS sequence"/>
</dbReference>
<keyword evidence="6 10" id="KW-0408">Iron</keyword>
<evidence type="ECO:0000256" key="10">
    <source>
        <dbReference type="RuleBase" id="RU363130"/>
    </source>
</evidence>
<evidence type="ECO:0000256" key="7">
    <source>
        <dbReference type="ARBA" id="ARBA00023128"/>
    </source>
</evidence>
<dbReference type="OrthoDB" id="4243at2759"/>
<evidence type="ECO:0000256" key="11">
    <source>
        <dbReference type="SAM" id="MobiDB-lite"/>
    </source>
</evidence>
<dbReference type="PROSITE" id="PS00822">
    <property type="entry name" value="CYTO_HEME_LYASE_2"/>
    <property type="match status" value="1"/>
</dbReference>
<evidence type="ECO:0000256" key="8">
    <source>
        <dbReference type="ARBA" id="ARBA00023136"/>
    </source>
</evidence>
<evidence type="ECO:0000313" key="12">
    <source>
        <dbReference type="EMBL" id="TMW56791.1"/>
    </source>
</evidence>
<keyword evidence="5 10" id="KW-0999">Mitochondrion inner membrane</keyword>
<gene>
    <name evidence="12" type="ORF">Poli38472_006801</name>
</gene>
<feature type="region of interest" description="Disordered" evidence="11">
    <location>
        <begin position="246"/>
        <end position="271"/>
    </location>
</feature>
<keyword evidence="8 10" id="KW-0472">Membrane</keyword>
<comment type="function">
    <text evidence="10">Lyase that catalyzes the covalent linking of the heme group to the cytochrome C apoprotein to produce the mature functional cytochrome.</text>
</comment>
<organism evidence="12 13">
    <name type="scientific">Pythium oligandrum</name>
    <name type="common">Mycoparasitic fungus</name>
    <dbReference type="NCBI Taxonomy" id="41045"/>
    <lineage>
        <taxon>Eukaryota</taxon>
        <taxon>Sar</taxon>
        <taxon>Stramenopiles</taxon>
        <taxon>Oomycota</taxon>
        <taxon>Peronosporomycetes</taxon>
        <taxon>Pythiales</taxon>
        <taxon>Pythiaceae</taxon>
        <taxon>Pythium</taxon>
    </lineage>
</organism>
<accession>A0A8K1FC43</accession>
<keyword evidence="13" id="KW-1185">Reference proteome</keyword>
<evidence type="ECO:0000256" key="9">
    <source>
        <dbReference type="ARBA" id="ARBA00023239"/>
    </source>
</evidence>
<feature type="compositionally biased region" description="Low complexity" evidence="11">
    <location>
        <begin position="1"/>
        <end position="19"/>
    </location>
</feature>
<protein>
    <recommendedName>
        <fullName evidence="10">Holocytochrome c-type synthase</fullName>
        <ecNumber evidence="10">4.4.1.17</ecNumber>
    </recommendedName>
</protein>
<keyword evidence="4 10" id="KW-0479">Metal-binding</keyword>
<evidence type="ECO:0000256" key="2">
    <source>
        <dbReference type="ARBA" id="ARBA00007255"/>
    </source>
</evidence>
<keyword evidence="3 10" id="KW-0349">Heme</keyword>
<reference evidence="12" key="1">
    <citation type="submission" date="2019-03" db="EMBL/GenBank/DDBJ databases">
        <title>Long read genome sequence of the mycoparasitic Pythium oligandrum ATCC 38472 isolated from sugarbeet rhizosphere.</title>
        <authorList>
            <person name="Gaulin E."/>
        </authorList>
    </citation>
    <scope>NUCLEOTIDE SEQUENCE</scope>
    <source>
        <strain evidence="12">ATCC 38472_TT</strain>
    </source>
</reference>
<dbReference type="InterPro" id="IPR000511">
    <property type="entry name" value="Holocyt_c/c1_synthase"/>
</dbReference>
<feature type="region of interest" description="Disordered" evidence="11">
    <location>
        <begin position="68"/>
        <end position="87"/>
    </location>
</feature>
<dbReference type="PROSITE" id="PS00821">
    <property type="entry name" value="CYTO_HEME_LYASE_1"/>
    <property type="match status" value="1"/>
</dbReference>
<comment type="similarity">
    <text evidence="2 10">Belongs to the cytochrome c-type heme lyase family.</text>
</comment>
<dbReference type="EC" id="4.4.1.17" evidence="10"/>